<evidence type="ECO:0000256" key="5">
    <source>
        <dbReference type="SAM" id="SignalP"/>
    </source>
</evidence>
<dbReference type="Proteomes" id="UP001497600">
    <property type="component" value="Chromosome D"/>
</dbReference>
<dbReference type="PROSITE" id="PS01053">
    <property type="entry name" value="ARGINASE_1"/>
    <property type="match status" value="1"/>
</dbReference>
<gene>
    <name evidence="6" type="primary">GBU1</name>
    <name evidence="6" type="ORF">CAAN4_D12706</name>
</gene>
<feature type="chain" id="PRO_5045392333" evidence="5">
    <location>
        <begin position="20"/>
        <end position="470"/>
    </location>
</feature>
<evidence type="ECO:0000256" key="4">
    <source>
        <dbReference type="RuleBase" id="RU003684"/>
    </source>
</evidence>
<dbReference type="Gene3D" id="3.40.800.10">
    <property type="entry name" value="Ureohydrolase domain"/>
    <property type="match status" value="1"/>
</dbReference>
<dbReference type="PANTHER" id="PTHR11358">
    <property type="entry name" value="ARGINASE/AGMATINASE"/>
    <property type="match status" value="1"/>
</dbReference>
<dbReference type="EMBL" id="OZ004256">
    <property type="protein sequence ID" value="CAK7905139.1"/>
    <property type="molecule type" value="Genomic_DNA"/>
</dbReference>
<sequence length="470" mass="52233">MKLLTTGINIILSLNLVYGSWIDDENGAVKIDQVEESFIDSIYGDLVQTSESYEYKLKLYNEGKLKVYKEEEYKENDLEFMLNQLLESQEYSTFSEYLESSSSVNYAINSHNAFRKYKSKANYPDDDDTSDLLTIDKFGGILTFGHFKYFNCFNPKSNSKKIDIAIVGAPFDTGVSFRPGARFGPEAIRQASRRGFGRTPVRGNGKPNSKLSKVDPYNTSLSIIDCGNIPMTPYDNRIALNQLYRGERAIHNHEPTISANGSPKIITMGGDHTITLMALKSAYEKYGKVSVLHFDSHIDTWNPKILGGGITNYMSLNHGTFLHYAAENGYLNTSSCMHLGLRAPYISAEYDIKHDHECGFETITARDFDNVGRDEIIERVKERVGNSPVYISVDIDVLDPSNAPGTGTMEVGGWTTRELLSVIDGLEGINLIGADVVEVSPPFDTNSEITSLAATAVIDSFLGLMIVQDL</sequence>
<evidence type="ECO:0000313" key="7">
    <source>
        <dbReference type="Proteomes" id="UP001497600"/>
    </source>
</evidence>
<dbReference type="PROSITE" id="PS51409">
    <property type="entry name" value="ARGINASE_2"/>
    <property type="match status" value="1"/>
</dbReference>
<evidence type="ECO:0000256" key="3">
    <source>
        <dbReference type="PROSITE-ProRule" id="PRU00742"/>
    </source>
</evidence>
<dbReference type="PANTHER" id="PTHR11358:SF28">
    <property type="entry name" value="HYPOTHETICAL ARGINASE FAMILY PROTEIN (EUROFUNG)"/>
    <property type="match status" value="1"/>
</dbReference>
<dbReference type="CDD" id="cd11592">
    <property type="entry name" value="Agmatinase_PAH"/>
    <property type="match status" value="1"/>
</dbReference>
<dbReference type="PRINTS" id="PR00116">
    <property type="entry name" value="ARGINASE"/>
</dbReference>
<accession>A0ABP0EBH6</accession>
<evidence type="ECO:0000313" key="6">
    <source>
        <dbReference type="EMBL" id="CAK7905139.1"/>
    </source>
</evidence>
<dbReference type="InterPro" id="IPR023696">
    <property type="entry name" value="Ureohydrolase_dom_sf"/>
</dbReference>
<evidence type="ECO:0000256" key="1">
    <source>
        <dbReference type="ARBA" id="ARBA00022723"/>
    </source>
</evidence>
<proteinExistence type="inferred from homology"/>
<feature type="signal peptide" evidence="5">
    <location>
        <begin position="1"/>
        <end position="19"/>
    </location>
</feature>
<reference evidence="6 7" key="1">
    <citation type="submission" date="2024-01" db="EMBL/GenBank/DDBJ databases">
        <authorList>
            <consortium name="Genoscope - CEA"/>
            <person name="William W."/>
        </authorList>
    </citation>
    <scope>NUCLEOTIDE SEQUENCE [LARGE SCALE GENOMIC DNA]</scope>
    <source>
        <strain evidence="6 7">29B2s-10</strain>
    </source>
</reference>
<dbReference type="InterPro" id="IPR020855">
    <property type="entry name" value="Ureohydrolase_Mn_BS"/>
</dbReference>
<comment type="similarity">
    <text evidence="3 4">Belongs to the arginase family.</text>
</comment>
<dbReference type="SUPFAM" id="SSF52768">
    <property type="entry name" value="Arginase/deacetylase"/>
    <property type="match status" value="1"/>
</dbReference>
<keyword evidence="7" id="KW-1185">Reference proteome</keyword>
<dbReference type="InterPro" id="IPR006035">
    <property type="entry name" value="Ureohydrolase"/>
</dbReference>
<keyword evidence="5" id="KW-0732">Signal</keyword>
<protein>
    <submittedName>
        <fullName evidence="6">Guanidinobutyrase</fullName>
    </submittedName>
</protein>
<evidence type="ECO:0000256" key="2">
    <source>
        <dbReference type="ARBA" id="ARBA00022801"/>
    </source>
</evidence>
<keyword evidence="2 4" id="KW-0378">Hydrolase</keyword>
<organism evidence="6 7">
    <name type="scientific">[Candida] anglica</name>
    <dbReference type="NCBI Taxonomy" id="148631"/>
    <lineage>
        <taxon>Eukaryota</taxon>
        <taxon>Fungi</taxon>
        <taxon>Dikarya</taxon>
        <taxon>Ascomycota</taxon>
        <taxon>Saccharomycotina</taxon>
        <taxon>Pichiomycetes</taxon>
        <taxon>Debaryomycetaceae</taxon>
        <taxon>Kurtzmaniella</taxon>
    </lineage>
</organism>
<dbReference type="Pfam" id="PF00491">
    <property type="entry name" value="Arginase"/>
    <property type="match status" value="1"/>
</dbReference>
<name>A0ABP0EBH6_9ASCO</name>
<keyword evidence="1" id="KW-0479">Metal-binding</keyword>